<protein>
    <recommendedName>
        <fullName evidence="3">Tail terminator</fullName>
    </recommendedName>
</protein>
<evidence type="ECO:0008006" key="3">
    <source>
        <dbReference type="Google" id="ProtNLM"/>
    </source>
</evidence>
<evidence type="ECO:0000313" key="2">
    <source>
        <dbReference type="Proteomes" id="UP000501266"/>
    </source>
</evidence>
<name>A0A6G8R1G1_9CAUD</name>
<dbReference type="KEGG" id="vg:77927868"/>
<keyword evidence="2" id="KW-1185">Reference proteome</keyword>
<dbReference type="GeneID" id="77927868"/>
<evidence type="ECO:0000313" key="1">
    <source>
        <dbReference type="EMBL" id="QIN94024.1"/>
    </source>
</evidence>
<accession>A0A6G8R1G1</accession>
<gene>
    <name evidence="1" type="primary">31</name>
    <name evidence="1" type="ORF">SEA_WAKANDA_31</name>
</gene>
<organism evidence="1 2">
    <name type="scientific">Streptomyces phage Wakanda</name>
    <dbReference type="NCBI Taxonomy" id="2713267"/>
    <lineage>
        <taxon>Viruses</taxon>
        <taxon>Duplodnaviria</taxon>
        <taxon>Heunggongvirae</taxon>
        <taxon>Uroviricota</taxon>
        <taxon>Caudoviricetes</taxon>
        <taxon>Stanwilliamsviridae</taxon>
        <taxon>Loccivirinae</taxon>
        <taxon>Wakandavirus</taxon>
        <taxon>Wakandavirus wakanda</taxon>
    </lineage>
</organism>
<dbReference type="EMBL" id="MT024865">
    <property type="protein sequence ID" value="QIN94024.1"/>
    <property type="molecule type" value="Genomic_DNA"/>
</dbReference>
<dbReference type="Proteomes" id="UP000501266">
    <property type="component" value="Segment"/>
</dbReference>
<reference evidence="1 2" key="1">
    <citation type="submission" date="2020-02" db="EMBL/GenBank/DDBJ databases">
        <authorList>
            <person name="Bullock J.N."/>
            <person name="Barnes M.L."/>
            <person name="Kankolongo K.M."/>
            <person name="Dejene B.A."/>
            <person name="Lindsay P.E."/>
            <person name="Bhuiyan S."/>
            <person name="Nayek S."/>
            <person name="Hughes L.E."/>
            <person name="Garlena R.A."/>
            <person name="Russell D.A."/>
            <person name="Pope W.H."/>
            <person name="Jacobs-Sera D."/>
            <person name="Hatfull G.F."/>
        </authorList>
    </citation>
    <scope>NUCLEOTIDE SEQUENCE [LARGE SCALE GENOMIC DNA]</scope>
</reference>
<sequence length="181" mass="20503">MATDYRTVGAHQINKWLWSKLKDYEYPAGFPATPTKAFGAYGTGTGQKNIIPIVPTQQQPQLLDISGGAPFIVYNYITSPYASEWWLTREQCAYVIYDNDEARLRAIQGFMVDLLRRMDWTARDVNSAATTDKRFDFKYVQMTSASGPDEFSTEGGRQGAMVVVNYEYTMDMQTDDSGLRV</sequence>
<proteinExistence type="predicted"/>
<dbReference type="RefSeq" id="YP_010652114.1">
    <property type="nucleotide sequence ID" value="NC_070785.1"/>
</dbReference>